<comment type="subcellular location">
    <subcellularLocation>
        <location evidence="1">Cell inner membrane</location>
        <topology evidence="1">Multi-pass membrane protein</topology>
    </subcellularLocation>
</comment>
<dbReference type="FunFam" id="3.40.50.300:FF:000221">
    <property type="entry name" value="Multidrug ABC transporter ATP-binding protein"/>
    <property type="match status" value="1"/>
</dbReference>
<dbReference type="InterPro" id="IPR003439">
    <property type="entry name" value="ABC_transporter-like_ATP-bd"/>
</dbReference>
<accession>A0A917S2W3</accession>
<keyword evidence="5 11" id="KW-0812">Transmembrane</keyword>
<keyword evidence="9 11" id="KW-0472">Membrane</keyword>
<organism evidence="14 15">
    <name type="scientific">Microlunatus endophyticus</name>
    <dbReference type="NCBI Taxonomy" id="1716077"/>
    <lineage>
        <taxon>Bacteria</taxon>
        <taxon>Bacillati</taxon>
        <taxon>Actinomycetota</taxon>
        <taxon>Actinomycetes</taxon>
        <taxon>Propionibacteriales</taxon>
        <taxon>Propionibacteriaceae</taxon>
        <taxon>Microlunatus</taxon>
    </lineage>
</organism>
<reference evidence="14" key="2">
    <citation type="submission" date="2020-09" db="EMBL/GenBank/DDBJ databases">
        <authorList>
            <person name="Sun Q."/>
            <person name="Zhou Y."/>
        </authorList>
    </citation>
    <scope>NUCLEOTIDE SEQUENCE</scope>
    <source>
        <strain evidence="14">CGMCC 4.7306</strain>
    </source>
</reference>
<keyword evidence="3" id="KW-1003">Cell membrane</keyword>
<dbReference type="InterPro" id="IPR039421">
    <property type="entry name" value="Type_1_exporter"/>
</dbReference>
<feature type="transmembrane region" description="Helical" evidence="11">
    <location>
        <begin position="172"/>
        <end position="188"/>
    </location>
</feature>
<dbReference type="SMART" id="SM00382">
    <property type="entry name" value="AAA"/>
    <property type="match status" value="1"/>
</dbReference>
<keyword evidence="4" id="KW-0997">Cell inner membrane</keyword>
<evidence type="ECO:0000256" key="5">
    <source>
        <dbReference type="ARBA" id="ARBA00022692"/>
    </source>
</evidence>
<evidence type="ECO:0000256" key="11">
    <source>
        <dbReference type="SAM" id="Phobius"/>
    </source>
</evidence>
<dbReference type="RefSeq" id="WP_188894106.1">
    <property type="nucleotide sequence ID" value="NZ_BMMZ01000002.1"/>
</dbReference>
<evidence type="ECO:0000256" key="10">
    <source>
        <dbReference type="ARBA" id="ARBA00023455"/>
    </source>
</evidence>
<dbReference type="PANTHER" id="PTHR43394">
    <property type="entry name" value="ATP-DEPENDENT PERMEASE MDL1, MITOCHONDRIAL"/>
    <property type="match status" value="1"/>
</dbReference>
<feature type="transmembrane region" description="Helical" evidence="11">
    <location>
        <begin position="71"/>
        <end position="95"/>
    </location>
</feature>
<feature type="domain" description="ABC transporter" evidence="12">
    <location>
        <begin position="350"/>
        <end position="590"/>
    </location>
</feature>
<comment type="caution">
    <text evidence="14">The sequence shown here is derived from an EMBL/GenBank/DDBJ whole genome shotgun (WGS) entry which is preliminary data.</text>
</comment>
<dbReference type="EMBL" id="BMMZ01000002">
    <property type="protein sequence ID" value="GGL53903.1"/>
    <property type="molecule type" value="Genomic_DNA"/>
</dbReference>
<dbReference type="SUPFAM" id="SSF90123">
    <property type="entry name" value="ABC transporter transmembrane region"/>
    <property type="match status" value="1"/>
</dbReference>
<dbReference type="InterPro" id="IPR027417">
    <property type="entry name" value="P-loop_NTPase"/>
</dbReference>
<evidence type="ECO:0000313" key="15">
    <source>
        <dbReference type="Proteomes" id="UP000613840"/>
    </source>
</evidence>
<proteinExistence type="inferred from homology"/>
<gene>
    <name evidence="14" type="ORF">GCM10011575_10400</name>
</gene>
<feature type="transmembrane region" description="Helical" evidence="11">
    <location>
        <begin position="29"/>
        <end position="51"/>
    </location>
</feature>
<feature type="domain" description="ABC transmembrane type-1" evidence="13">
    <location>
        <begin position="31"/>
        <end position="318"/>
    </location>
</feature>
<evidence type="ECO:0000256" key="8">
    <source>
        <dbReference type="ARBA" id="ARBA00022989"/>
    </source>
</evidence>
<comment type="similarity">
    <text evidence="10">Belongs to the ABC transporter superfamily. Siderophore-Fe(3+) uptake transporter (SIUT) (TC 3.A.1.21) family.</text>
</comment>
<dbReference type="Gene3D" id="3.40.50.300">
    <property type="entry name" value="P-loop containing nucleotide triphosphate hydrolases"/>
    <property type="match status" value="1"/>
</dbReference>
<evidence type="ECO:0000313" key="14">
    <source>
        <dbReference type="EMBL" id="GGL53903.1"/>
    </source>
</evidence>
<keyword evidence="8 11" id="KW-1133">Transmembrane helix</keyword>
<dbReference type="GO" id="GO:0005886">
    <property type="term" value="C:plasma membrane"/>
    <property type="evidence" value="ECO:0007669"/>
    <property type="project" value="UniProtKB-SubCell"/>
</dbReference>
<dbReference type="PROSITE" id="PS00211">
    <property type="entry name" value="ABC_TRANSPORTER_1"/>
    <property type="match status" value="1"/>
</dbReference>
<evidence type="ECO:0000259" key="12">
    <source>
        <dbReference type="PROSITE" id="PS50893"/>
    </source>
</evidence>
<feature type="transmembrane region" description="Helical" evidence="11">
    <location>
        <begin position="286"/>
        <end position="303"/>
    </location>
</feature>
<dbReference type="PANTHER" id="PTHR43394:SF1">
    <property type="entry name" value="ATP-BINDING CASSETTE SUB-FAMILY B MEMBER 10, MITOCHONDRIAL"/>
    <property type="match status" value="1"/>
</dbReference>
<feature type="transmembrane region" description="Helical" evidence="11">
    <location>
        <begin position="261"/>
        <end position="280"/>
    </location>
</feature>
<dbReference type="SUPFAM" id="SSF52540">
    <property type="entry name" value="P-loop containing nucleoside triphosphate hydrolases"/>
    <property type="match status" value="1"/>
</dbReference>
<evidence type="ECO:0000256" key="6">
    <source>
        <dbReference type="ARBA" id="ARBA00022741"/>
    </source>
</evidence>
<keyword evidence="15" id="KW-1185">Reference proteome</keyword>
<keyword evidence="6" id="KW-0547">Nucleotide-binding</keyword>
<keyword evidence="7" id="KW-0067">ATP-binding</keyword>
<dbReference type="PROSITE" id="PS50929">
    <property type="entry name" value="ABC_TM1F"/>
    <property type="match status" value="1"/>
</dbReference>
<evidence type="ECO:0000256" key="4">
    <source>
        <dbReference type="ARBA" id="ARBA00022519"/>
    </source>
</evidence>
<keyword evidence="2" id="KW-0813">Transport</keyword>
<dbReference type="GO" id="GO:0016887">
    <property type="term" value="F:ATP hydrolysis activity"/>
    <property type="evidence" value="ECO:0007669"/>
    <property type="project" value="InterPro"/>
</dbReference>
<evidence type="ECO:0000259" key="13">
    <source>
        <dbReference type="PROSITE" id="PS50929"/>
    </source>
</evidence>
<feature type="transmembrane region" description="Helical" evidence="11">
    <location>
        <begin position="143"/>
        <end position="166"/>
    </location>
</feature>
<dbReference type="GO" id="GO:0015421">
    <property type="term" value="F:ABC-type oligopeptide transporter activity"/>
    <property type="evidence" value="ECO:0007669"/>
    <property type="project" value="TreeGrafter"/>
</dbReference>
<dbReference type="AlphaFoldDB" id="A0A917S2W3"/>
<protein>
    <submittedName>
        <fullName evidence="14">HlyB/MsbA family ABC transporter</fullName>
    </submittedName>
</protein>
<dbReference type="GO" id="GO:0005524">
    <property type="term" value="F:ATP binding"/>
    <property type="evidence" value="ECO:0007669"/>
    <property type="project" value="UniProtKB-KW"/>
</dbReference>
<dbReference type="Pfam" id="PF00005">
    <property type="entry name" value="ABC_tran"/>
    <property type="match status" value="1"/>
</dbReference>
<evidence type="ECO:0000256" key="1">
    <source>
        <dbReference type="ARBA" id="ARBA00004429"/>
    </source>
</evidence>
<dbReference type="PROSITE" id="PS50893">
    <property type="entry name" value="ABC_TRANSPORTER_2"/>
    <property type="match status" value="1"/>
</dbReference>
<sequence>MTDSTTSSPARFRTVVDAVRLVQRAGGGAFLATLLLFAASSLGLVVELMIGNQLLNVLVGHGHNAVLTPQIWAMLIIVVVISGIVAFAGAAGAGLHRLLTERTMRHCASITLALAARVPLREFESPKFHDRLERVRQNHGSPIQIAIAVPQLVSAAIGAIAVLVGLATINPVLVPITLASAVPIWLTGRSNSDEMYSFSFGHAAYDRARFNLEAIINKRESAAEVRAFRLSGYLSDRWSGYYDDRITEITSLVRTFVRRSALGAAIGAGVLVAVFVIILLLVGHDAMSLTAAAAACVAVLLLANRCQQAATSAAQLVEHSHYVGEFLELGDWADRLPSPTEVTVQAFTSLRADDVSFSYPAAARPALEHVSFTIGRGEVIAIVGPNGSGKTTLAKLLAGLYPPTDGVINWDDRPLSTITTDGGLSEVGVVFQEFGRYWFSASDNIAVGAVGRAGDHDAIQAAADRAGVTEFVTALPRGFDTPLGVEVEGGTDLSGGQWQRIAIARVLFRDASFLIMDEPTAALDAEAEAALFETIGDLAQGRTVVLISHRFSTVRSADRILVLDHGRLIEEGSHPQLMALNGRYARMYSLQAKAYASV</sequence>
<evidence type="ECO:0000256" key="2">
    <source>
        <dbReference type="ARBA" id="ARBA00022448"/>
    </source>
</evidence>
<dbReference type="Proteomes" id="UP000613840">
    <property type="component" value="Unassembled WGS sequence"/>
</dbReference>
<evidence type="ECO:0000256" key="3">
    <source>
        <dbReference type="ARBA" id="ARBA00022475"/>
    </source>
</evidence>
<dbReference type="InterPro" id="IPR003593">
    <property type="entry name" value="AAA+_ATPase"/>
</dbReference>
<evidence type="ECO:0000256" key="9">
    <source>
        <dbReference type="ARBA" id="ARBA00023136"/>
    </source>
</evidence>
<name>A0A917S2W3_9ACTN</name>
<reference evidence="14" key="1">
    <citation type="journal article" date="2014" name="Int. J. Syst. Evol. Microbiol.">
        <title>Complete genome sequence of Corynebacterium casei LMG S-19264T (=DSM 44701T), isolated from a smear-ripened cheese.</title>
        <authorList>
            <consortium name="US DOE Joint Genome Institute (JGI-PGF)"/>
            <person name="Walter F."/>
            <person name="Albersmeier A."/>
            <person name="Kalinowski J."/>
            <person name="Ruckert C."/>
        </authorList>
    </citation>
    <scope>NUCLEOTIDE SEQUENCE</scope>
    <source>
        <strain evidence="14">CGMCC 4.7306</strain>
    </source>
</reference>
<dbReference type="Gene3D" id="1.20.1560.10">
    <property type="entry name" value="ABC transporter type 1, transmembrane domain"/>
    <property type="match status" value="1"/>
</dbReference>
<dbReference type="InterPro" id="IPR036640">
    <property type="entry name" value="ABC1_TM_sf"/>
</dbReference>
<dbReference type="InterPro" id="IPR017871">
    <property type="entry name" value="ABC_transporter-like_CS"/>
</dbReference>
<evidence type="ECO:0000256" key="7">
    <source>
        <dbReference type="ARBA" id="ARBA00022840"/>
    </source>
</evidence>
<dbReference type="InterPro" id="IPR011527">
    <property type="entry name" value="ABC1_TM_dom"/>
</dbReference>